<feature type="compositionally biased region" description="Polar residues" evidence="7">
    <location>
        <begin position="228"/>
        <end position="238"/>
    </location>
</feature>
<feature type="region of interest" description="Disordered" evidence="7">
    <location>
        <begin position="228"/>
        <end position="275"/>
    </location>
</feature>
<feature type="repeat" description="TPR" evidence="6">
    <location>
        <begin position="587"/>
        <end position="620"/>
    </location>
</feature>
<dbReference type="InterPro" id="IPR011990">
    <property type="entry name" value="TPR-like_helical_dom_sf"/>
</dbReference>
<keyword evidence="3 6" id="KW-0802">TPR repeat</keyword>
<dbReference type="InterPro" id="IPR019734">
    <property type="entry name" value="TPR_rpt"/>
</dbReference>
<dbReference type="FunFam" id="1.25.40.10:FF:000018">
    <property type="entry name" value="Cell division cycle protein 27 homolog B"/>
    <property type="match status" value="1"/>
</dbReference>
<dbReference type="SUPFAM" id="SSF48452">
    <property type="entry name" value="TPR-like"/>
    <property type="match status" value="2"/>
</dbReference>
<protein>
    <submittedName>
        <fullName evidence="8">Cell division cycle protein 27-like protein B</fullName>
    </submittedName>
</protein>
<dbReference type="PANTHER" id="PTHR12558:SF13">
    <property type="entry name" value="CELL DIVISION CYCLE PROTEIN 27 HOMOLOG"/>
    <property type="match status" value="1"/>
</dbReference>
<gene>
    <name evidence="8" type="ORF">POM88_035067</name>
</gene>
<proteinExistence type="inferred from homology"/>
<evidence type="ECO:0000256" key="6">
    <source>
        <dbReference type="PROSITE-ProRule" id="PRU00339"/>
    </source>
</evidence>
<evidence type="ECO:0000256" key="7">
    <source>
        <dbReference type="SAM" id="MobiDB-lite"/>
    </source>
</evidence>
<evidence type="ECO:0000256" key="5">
    <source>
        <dbReference type="ARBA" id="ARBA00038210"/>
    </source>
</evidence>
<dbReference type="GO" id="GO:0007091">
    <property type="term" value="P:metaphase/anaphase transition of mitotic cell cycle"/>
    <property type="evidence" value="ECO:0007669"/>
    <property type="project" value="TreeGrafter"/>
</dbReference>
<keyword evidence="8" id="KW-0131">Cell cycle</keyword>
<dbReference type="Pfam" id="PF12895">
    <property type="entry name" value="ANAPC3"/>
    <property type="match status" value="1"/>
</dbReference>
<dbReference type="Proteomes" id="UP001237642">
    <property type="component" value="Unassembled WGS sequence"/>
</dbReference>
<reference evidence="8" key="1">
    <citation type="submission" date="2023-02" db="EMBL/GenBank/DDBJ databases">
        <title>Genome of toxic invasive species Heracleum sosnowskyi carries increased number of genes despite the absence of recent whole-genome duplications.</title>
        <authorList>
            <person name="Schelkunov M."/>
            <person name="Shtratnikova V."/>
            <person name="Makarenko M."/>
            <person name="Klepikova A."/>
            <person name="Omelchenko D."/>
            <person name="Novikova G."/>
            <person name="Obukhova E."/>
            <person name="Bogdanov V."/>
            <person name="Penin A."/>
            <person name="Logacheva M."/>
        </authorList>
    </citation>
    <scope>NUCLEOTIDE SEQUENCE</scope>
    <source>
        <strain evidence="8">Hsosn_3</strain>
        <tissue evidence="8">Leaf</tissue>
    </source>
</reference>
<keyword evidence="9" id="KW-1185">Reference proteome</keyword>
<dbReference type="GO" id="GO:0016567">
    <property type="term" value="P:protein ubiquitination"/>
    <property type="evidence" value="ECO:0007669"/>
    <property type="project" value="TreeGrafter"/>
</dbReference>
<feature type="repeat" description="TPR" evidence="6">
    <location>
        <begin position="621"/>
        <end position="654"/>
    </location>
</feature>
<comment type="caution">
    <text evidence="8">The sequence shown here is derived from an EMBL/GenBank/DDBJ whole genome shotgun (WGS) entry which is preliminary data.</text>
</comment>
<evidence type="ECO:0000313" key="8">
    <source>
        <dbReference type="EMBL" id="KAK1368975.1"/>
    </source>
</evidence>
<name>A0AAD8HKH2_9APIA</name>
<dbReference type="EMBL" id="JAUIZM010000008">
    <property type="protein sequence ID" value="KAK1368975.1"/>
    <property type="molecule type" value="Genomic_DNA"/>
</dbReference>
<dbReference type="Gene3D" id="1.25.40.10">
    <property type="entry name" value="Tetratricopeptide repeat domain"/>
    <property type="match status" value="4"/>
</dbReference>
<dbReference type="PROSITE" id="PS50005">
    <property type="entry name" value="TPR"/>
    <property type="match status" value="5"/>
</dbReference>
<dbReference type="Pfam" id="PF00515">
    <property type="entry name" value="TPR_1"/>
    <property type="match status" value="2"/>
</dbReference>
<accession>A0AAD8HKH2</accession>
<dbReference type="GO" id="GO:0005737">
    <property type="term" value="C:cytoplasm"/>
    <property type="evidence" value="ECO:0007669"/>
    <property type="project" value="TreeGrafter"/>
</dbReference>
<dbReference type="GO" id="GO:0051301">
    <property type="term" value="P:cell division"/>
    <property type="evidence" value="ECO:0007669"/>
    <property type="project" value="UniProtKB-KW"/>
</dbReference>
<organism evidence="8 9">
    <name type="scientific">Heracleum sosnowskyi</name>
    <dbReference type="NCBI Taxonomy" id="360622"/>
    <lineage>
        <taxon>Eukaryota</taxon>
        <taxon>Viridiplantae</taxon>
        <taxon>Streptophyta</taxon>
        <taxon>Embryophyta</taxon>
        <taxon>Tracheophyta</taxon>
        <taxon>Spermatophyta</taxon>
        <taxon>Magnoliopsida</taxon>
        <taxon>eudicotyledons</taxon>
        <taxon>Gunneridae</taxon>
        <taxon>Pentapetalae</taxon>
        <taxon>asterids</taxon>
        <taxon>campanulids</taxon>
        <taxon>Apiales</taxon>
        <taxon>Apiaceae</taxon>
        <taxon>Apioideae</taxon>
        <taxon>apioid superclade</taxon>
        <taxon>Tordylieae</taxon>
        <taxon>Tordyliinae</taxon>
        <taxon>Heracleum</taxon>
    </lineage>
</organism>
<feature type="repeat" description="TPR" evidence="6">
    <location>
        <begin position="553"/>
        <end position="586"/>
    </location>
</feature>
<feature type="repeat" description="TPR" evidence="6">
    <location>
        <begin position="723"/>
        <end position="756"/>
    </location>
</feature>
<dbReference type="PANTHER" id="PTHR12558">
    <property type="entry name" value="CELL DIVISION CYCLE 16,23,27"/>
    <property type="match status" value="1"/>
</dbReference>
<evidence type="ECO:0000313" key="9">
    <source>
        <dbReference type="Proteomes" id="UP001237642"/>
    </source>
</evidence>
<feature type="repeat" description="TPR" evidence="6">
    <location>
        <begin position="152"/>
        <end position="185"/>
    </location>
</feature>
<sequence>MGLVLRDHVGALVLGKTMCKAMVSSVFEAEALAVLEGLQWLLTFDNKRGREMETILIDCVQNSLRHLLYRNAIFMCERLCAEFPSETNSQLLATCYLQDNKAYSAYHILKGAQQAESRYLFAVACFQMDLLNEAETALCPANEPNAEVPSGAAGHYLLGLIYRYTDRRRSSVHHFNQALSVDPLFWAAYEELCVLGAAEEGNAIFGESASLYVQKKYSGHGLVSQCMSSSTENKNTVPVRNLSPHDPSPRQIKNLHSNTLKDNPGSYHGAALSGGASGQPVNGSFANMTFYSTPSPVTAQISAAAPPPIYRNMQSPRRKFVDEGKLRKISGKLFDSGPRRSTRLAGESGHSTGSSAASCTGNGASHSSKYLGGSKLSSVAFRSVTFRKGQARGSESFDEGVQQESYDDSRTSTSSLACDTKFLEEGILMATGCAIMSESQAITGASDLIALLAILGEGYRLSCLYVCQDALDVYQRLPHKHYNTGWVLSQVGKANFELVNYLEADRAFCQARLISPYSLEGMDIYSTVLFHLKEDMKLSYLAQELVSTDRLAPQSWCAMGNCYSLQKDHETALKNFQRAVQLNPRFVYAHTLCGHEFVALEDFENGIKSYQSALRVDERHYNAWYGLGMIYLRQEKFEFAEHHFRKAFHINSRSSVIMTYLGTALHTLKRSDEALVVIENAISADKKNPLPMYQKANILTSMEKFELALEVLEELKDYAPHESSVYALMGKIYKRCDMHDKAMLHFGLALDLRPSATDVATIKAAIEKLHVSDELDDTL</sequence>
<evidence type="ECO:0000256" key="2">
    <source>
        <dbReference type="ARBA" id="ARBA00022737"/>
    </source>
</evidence>
<dbReference type="GO" id="GO:0005680">
    <property type="term" value="C:anaphase-promoting complex"/>
    <property type="evidence" value="ECO:0007669"/>
    <property type="project" value="TreeGrafter"/>
</dbReference>
<dbReference type="AlphaFoldDB" id="A0AAD8HKH2"/>
<feature type="compositionally biased region" description="Polar residues" evidence="7">
    <location>
        <begin position="349"/>
        <end position="363"/>
    </location>
</feature>
<comment type="subcellular location">
    <subcellularLocation>
        <location evidence="1">Nucleus</location>
    </subcellularLocation>
</comment>
<evidence type="ECO:0000256" key="4">
    <source>
        <dbReference type="ARBA" id="ARBA00023242"/>
    </source>
</evidence>
<keyword evidence="8" id="KW-0132">Cell division</keyword>
<keyword evidence="4" id="KW-0539">Nucleus</keyword>
<dbReference type="SMART" id="SM00028">
    <property type="entry name" value="TPR"/>
    <property type="match status" value="7"/>
</dbReference>
<dbReference type="GO" id="GO:0031145">
    <property type="term" value="P:anaphase-promoting complex-dependent catabolic process"/>
    <property type="evidence" value="ECO:0007669"/>
    <property type="project" value="TreeGrafter"/>
</dbReference>
<keyword evidence="2" id="KW-0677">Repeat</keyword>
<feature type="region of interest" description="Disordered" evidence="7">
    <location>
        <begin position="331"/>
        <end position="363"/>
    </location>
</feature>
<reference evidence="8" key="2">
    <citation type="submission" date="2023-05" db="EMBL/GenBank/DDBJ databases">
        <authorList>
            <person name="Schelkunov M.I."/>
        </authorList>
    </citation>
    <scope>NUCLEOTIDE SEQUENCE</scope>
    <source>
        <strain evidence="8">Hsosn_3</strain>
        <tissue evidence="8">Leaf</tissue>
    </source>
</reference>
<evidence type="ECO:0000256" key="3">
    <source>
        <dbReference type="ARBA" id="ARBA00022803"/>
    </source>
</evidence>
<evidence type="ECO:0000256" key="1">
    <source>
        <dbReference type="ARBA" id="ARBA00004123"/>
    </source>
</evidence>
<comment type="similarity">
    <text evidence="5">Belongs to the APC3/CDC27 family.</text>
</comment>